<reference evidence="1" key="1">
    <citation type="submission" date="2020-08" db="EMBL/GenBank/DDBJ databases">
        <title>Multicomponent nature underlies the extraordinary mechanical properties of spider dragline silk.</title>
        <authorList>
            <person name="Kono N."/>
            <person name="Nakamura H."/>
            <person name="Mori M."/>
            <person name="Yoshida Y."/>
            <person name="Ohtoshi R."/>
            <person name="Malay A.D."/>
            <person name="Moran D.A.P."/>
            <person name="Tomita M."/>
            <person name="Numata K."/>
            <person name="Arakawa K."/>
        </authorList>
    </citation>
    <scope>NUCLEOTIDE SEQUENCE</scope>
</reference>
<keyword evidence="2" id="KW-1185">Reference proteome</keyword>
<accession>A0A8X6NKV8</accession>
<organism evidence="1 2">
    <name type="scientific">Nephila pilipes</name>
    <name type="common">Giant wood spider</name>
    <name type="synonym">Nephila maculata</name>
    <dbReference type="NCBI Taxonomy" id="299642"/>
    <lineage>
        <taxon>Eukaryota</taxon>
        <taxon>Metazoa</taxon>
        <taxon>Ecdysozoa</taxon>
        <taxon>Arthropoda</taxon>
        <taxon>Chelicerata</taxon>
        <taxon>Arachnida</taxon>
        <taxon>Araneae</taxon>
        <taxon>Araneomorphae</taxon>
        <taxon>Entelegynae</taxon>
        <taxon>Araneoidea</taxon>
        <taxon>Nephilidae</taxon>
        <taxon>Nephila</taxon>
    </lineage>
</organism>
<gene>
    <name evidence="1" type="primary">AVEN_202748_1</name>
    <name evidence="1" type="ORF">NPIL_343141</name>
</gene>
<sequence>MSNINLRESISEISKAWNYDITDRTIHNTFSKAGFFVYSESSESTEDKDDIPLEEMKKKIWIQLKEKQDIMDSMLLDDFLFLNSEAETSGSLTESDILNSVINKNSTAMKTKMKMKTMTMQKSISLRMMK</sequence>
<dbReference type="OrthoDB" id="6454826at2759"/>
<name>A0A8X6NKV8_NEPPI</name>
<dbReference type="Proteomes" id="UP000887013">
    <property type="component" value="Unassembled WGS sequence"/>
</dbReference>
<proteinExistence type="predicted"/>
<dbReference type="AlphaFoldDB" id="A0A8X6NKV8"/>
<dbReference type="EMBL" id="BMAW01105741">
    <property type="protein sequence ID" value="GFT20761.1"/>
    <property type="molecule type" value="Genomic_DNA"/>
</dbReference>
<protein>
    <submittedName>
        <fullName evidence="1">Uncharacterized protein</fullName>
    </submittedName>
</protein>
<evidence type="ECO:0000313" key="2">
    <source>
        <dbReference type="Proteomes" id="UP000887013"/>
    </source>
</evidence>
<evidence type="ECO:0000313" key="1">
    <source>
        <dbReference type="EMBL" id="GFT20761.1"/>
    </source>
</evidence>
<comment type="caution">
    <text evidence="1">The sequence shown here is derived from an EMBL/GenBank/DDBJ whole genome shotgun (WGS) entry which is preliminary data.</text>
</comment>